<dbReference type="InterPro" id="IPR002076">
    <property type="entry name" value="ELO_fam"/>
</dbReference>
<dbReference type="Pfam" id="PF01151">
    <property type="entry name" value="ELO"/>
    <property type="match status" value="1"/>
</dbReference>
<evidence type="ECO:0000313" key="11">
    <source>
        <dbReference type="EMBL" id="ESO84018.1"/>
    </source>
</evidence>
<keyword evidence="6 10" id="KW-1133">Transmembrane helix</keyword>
<accession>V3Z0L4</accession>
<dbReference type="GO" id="GO:0042761">
    <property type="term" value="P:very long-chain fatty acid biosynthetic process"/>
    <property type="evidence" value="ECO:0007669"/>
    <property type="project" value="TreeGrafter"/>
</dbReference>
<keyword evidence="2 10" id="KW-0444">Lipid biosynthesis</keyword>
<evidence type="ECO:0000256" key="10">
    <source>
        <dbReference type="RuleBase" id="RU361115"/>
    </source>
</evidence>
<keyword evidence="4 10" id="KW-0812">Transmembrane</keyword>
<keyword evidence="8 10" id="KW-0472">Membrane</keyword>
<dbReference type="EC" id="2.3.1.199" evidence="10"/>
<dbReference type="Proteomes" id="UP000030746">
    <property type="component" value="Unassembled WGS sequence"/>
</dbReference>
<keyword evidence="3 10" id="KW-0808">Transferase</keyword>
<sequence>MSASELSSITYNYSNKFEFERVWDEPAFNEYLNRRLMDPLLYSLLYAVIIFSIKYYMRNREEYDLRQPLAVWSTGLAVFSIAGVVRTVPEFLFAVNEQSFQYSVCMPTWYNGVAGFWGGLFVTSKVCELGDTLFIVLRKKPLVFLHWYHHITVLCYCWYSFSQHTAAGRWFMVMNFTVHSFMYSYYALKAMQIYVPKQISLLITSMQLLQMIMGCIINIMVFVYKSRGEFCQQSDINLVLSTAMYFSYFVLFANFFYKTYMVPRSKSRKQHKSD</sequence>
<evidence type="ECO:0000256" key="1">
    <source>
        <dbReference type="ARBA" id="ARBA00004141"/>
    </source>
</evidence>
<evidence type="ECO:0000313" key="12">
    <source>
        <dbReference type="Proteomes" id="UP000030746"/>
    </source>
</evidence>
<dbReference type="HOGENOM" id="CLU_048483_1_1_1"/>
<comment type="similarity">
    <text evidence="10">Belongs to the ELO family.</text>
</comment>
<keyword evidence="7 10" id="KW-0443">Lipid metabolism</keyword>
<feature type="transmembrane region" description="Helical" evidence="10">
    <location>
        <begin position="69"/>
        <end position="88"/>
    </location>
</feature>
<dbReference type="InterPro" id="IPR030457">
    <property type="entry name" value="ELO_CS"/>
</dbReference>
<comment type="subcellular location">
    <subcellularLocation>
        <location evidence="1">Membrane</location>
        <topology evidence="1">Multi-pass membrane protein</topology>
    </subcellularLocation>
</comment>
<dbReference type="GO" id="GO:0009922">
    <property type="term" value="F:fatty acid elongase activity"/>
    <property type="evidence" value="ECO:0007669"/>
    <property type="project" value="UniProtKB-EC"/>
</dbReference>
<dbReference type="PANTHER" id="PTHR11157">
    <property type="entry name" value="FATTY ACID ACYL TRANSFERASE-RELATED"/>
    <property type="match status" value="1"/>
</dbReference>
<dbReference type="CTD" id="20246258"/>
<keyword evidence="9 10" id="KW-0275">Fatty acid biosynthesis</keyword>
<evidence type="ECO:0000256" key="7">
    <source>
        <dbReference type="ARBA" id="ARBA00023098"/>
    </source>
</evidence>
<dbReference type="EMBL" id="KB203566">
    <property type="protein sequence ID" value="ESO84018.1"/>
    <property type="molecule type" value="Genomic_DNA"/>
</dbReference>
<feature type="transmembrane region" description="Helical" evidence="10">
    <location>
        <begin position="236"/>
        <end position="257"/>
    </location>
</feature>
<dbReference type="RefSeq" id="XP_009065146.1">
    <property type="nucleotide sequence ID" value="XM_009066898.1"/>
</dbReference>
<gene>
    <name evidence="11" type="ORF">LOTGIDRAFT_210968</name>
</gene>
<feature type="transmembrane region" description="Helical" evidence="10">
    <location>
        <begin position="142"/>
        <end position="161"/>
    </location>
</feature>
<evidence type="ECO:0000256" key="9">
    <source>
        <dbReference type="ARBA" id="ARBA00023160"/>
    </source>
</evidence>
<dbReference type="GeneID" id="20246258"/>
<feature type="transmembrane region" description="Helical" evidence="10">
    <location>
        <begin position="167"/>
        <end position="188"/>
    </location>
</feature>
<evidence type="ECO:0000256" key="8">
    <source>
        <dbReference type="ARBA" id="ARBA00023136"/>
    </source>
</evidence>
<dbReference type="OMA" id="ITWGSLM"/>
<dbReference type="KEGG" id="lgi:LOTGIDRAFT_210968"/>
<dbReference type="OrthoDB" id="10259681at2759"/>
<evidence type="ECO:0000256" key="5">
    <source>
        <dbReference type="ARBA" id="ARBA00022832"/>
    </source>
</evidence>
<dbReference type="GO" id="GO:0034625">
    <property type="term" value="P:fatty acid elongation, monounsaturated fatty acid"/>
    <property type="evidence" value="ECO:0007669"/>
    <property type="project" value="TreeGrafter"/>
</dbReference>
<dbReference type="GO" id="GO:0019367">
    <property type="term" value="P:fatty acid elongation, saturated fatty acid"/>
    <property type="evidence" value="ECO:0007669"/>
    <property type="project" value="TreeGrafter"/>
</dbReference>
<dbReference type="GO" id="GO:0030148">
    <property type="term" value="P:sphingolipid biosynthetic process"/>
    <property type="evidence" value="ECO:0007669"/>
    <property type="project" value="TreeGrafter"/>
</dbReference>
<keyword evidence="5 10" id="KW-0276">Fatty acid metabolism</keyword>
<evidence type="ECO:0000256" key="6">
    <source>
        <dbReference type="ARBA" id="ARBA00022989"/>
    </source>
</evidence>
<dbReference type="PROSITE" id="PS01188">
    <property type="entry name" value="ELO"/>
    <property type="match status" value="1"/>
</dbReference>
<feature type="transmembrane region" description="Helical" evidence="10">
    <location>
        <begin position="40"/>
        <end position="57"/>
    </location>
</feature>
<dbReference type="GO" id="GO:0005789">
    <property type="term" value="C:endoplasmic reticulum membrane"/>
    <property type="evidence" value="ECO:0007669"/>
    <property type="project" value="TreeGrafter"/>
</dbReference>
<comment type="catalytic activity">
    <reaction evidence="10">
        <text>a very-long-chain acyl-CoA + malonyl-CoA + H(+) = a very-long-chain 3-oxoacyl-CoA + CO2 + CoA</text>
        <dbReference type="Rhea" id="RHEA:32727"/>
        <dbReference type="ChEBI" id="CHEBI:15378"/>
        <dbReference type="ChEBI" id="CHEBI:16526"/>
        <dbReference type="ChEBI" id="CHEBI:57287"/>
        <dbReference type="ChEBI" id="CHEBI:57384"/>
        <dbReference type="ChEBI" id="CHEBI:90725"/>
        <dbReference type="ChEBI" id="CHEBI:90736"/>
        <dbReference type="EC" id="2.3.1.199"/>
    </reaction>
</comment>
<protein>
    <recommendedName>
        <fullName evidence="10">Elongation of very long chain fatty acids protein</fullName>
        <ecNumber evidence="10">2.3.1.199</ecNumber>
    </recommendedName>
    <alternativeName>
        <fullName evidence="10">Very-long-chain 3-oxoacyl-CoA synthase</fullName>
    </alternativeName>
</protein>
<evidence type="ECO:0000256" key="3">
    <source>
        <dbReference type="ARBA" id="ARBA00022679"/>
    </source>
</evidence>
<dbReference type="PANTHER" id="PTHR11157:SF17">
    <property type="entry name" value="ELONGATION OF VERY LONG CHAIN FATTY ACIDS PROTEIN 6"/>
    <property type="match status" value="1"/>
</dbReference>
<evidence type="ECO:0000256" key="4">
    <source>
        <dbReference type="ARBA" id="ARBA00022692"/>
    </source>
</evidence>
<keyword evidence="12" id="KW-1185">Reference proteome</keyword>
<dbReference type="STRING" id="225164.V3Z0L4"/>
<name>V3Z0L4_LOTGI</name>
<dbReference type="AlphaFoldDB" id="V3Z0L4"/>
<dbReference type="GO" id="GO:0034626">
    <property type="term" value="P:fatty acid elongation, polyunsaturated fatty acid"/>
    <property type="evidence" value="ECO:0007669"/>
    <property type="project" value="TreeGrafter"/>
</dbReference>
<feature type="transmembrane region" description="Helical" evidence="10">
    <location>
        <begin position="200"/>
        <end position="224"/>
    </location>
</feature>
<organism evidence="11 12">
    <name type="scientific">Lottia gigantea</name>
    <name type="common">Giant owl limpet</name>
    <dbReference type="NCBI Taxonomy" id="225164"/>
    <lineage>
        <taxon>Eukaryota</taxon>
        <taxon>Metazoa</taxon>
        <taxon>Spiralia</taxon>
        <taxon>Lophotrochozoa</taxon>
        <taxon>Mollusca</taxon>
        <taxon>Gastropoda</taxon>
        <taxon>Patellogastropoda</taxon>
        <taxon>Lottioidea</taxon>
        <taxon>Lottiidae</taxon>
        <taxon>Lottia</taxon>
    </lineage>
</organism>
<proteinExistence type="inferred from homology"/>
<reference evidence="11 12" key="1">
    <citation type="journal article" date="2013" name="Nature">
        <title>Insights into bilaterian evolution from three spiralian genomes.</title>
        <authorList>
            <person name="Simakov O."/>
            <person name="Marletaz F."/>
            <person name="Cho S.J."/>
            <person name="Edsinger-Gonzales E."/>
            <person name="Havlak P."/>
            <person name="Hellsten U."/>
            <person name="Kuo D.H."/>
            <person name="Larsson T."/>
            <person name="Lv J."/>
            <person name="Arendt D."/>
            <person name="Savage R."/>
            <person name="Osoegawa K."/>
            <person name="de Jong P."/>
            <person name="Grimwood J."/>
            <person name="Chapman J.A."/>
            <person name="Shapiro H."/>
            <person name="Aerts A."/>
            <person name="Otillar R.P."/>
            <person name="Terry A.Y."/>
            <person name="Boore J.L."/>
            <person name="Grigoriev I.V."/>
            <person name="Lindberg D.R."/>
            <person name="Seaver E.C."/>
            <person name="Weisblat D.A."/>
            <person name="Putnam N.H."/>
            <person name="Rokhsar D.S."/>
        </authorList>
    </citation>
    <scope>NUCLEOTIDE SEQUENCE [LARGE SCALE GENOMIC DNA]</scope>
</reference>
<feature type="transmembrane region" description="Helical" evidence="10">
    <location>
        <begin position="100"/>
        <end position="122"/>
    </location>
</feature>
<evidence type="ECO:0000256" key="2">
    <source>
        <dbReference type="ARBA" id="ARBA00022516"/>
    </source>
</evidence>